<reference evidence="2 3" key="1">
    <citation type="submission" date="2016-03" db="EMBL/GenBank/DDBJ databases">
        <authorList>
            <person name="Ploux O."/>
        </authorList>
    </citation>
    <scope>NUCLEOTIDE SEQUENCE [LARGE SCALE GENOMIC DNA]</scope>
    <source>
        <strain evidence="2 3">R-45371</strain>
    </source>
</reference>
<dbReference type="RefSeq" id="WP_064036608.1">
    <property type="nucleotide sequence ID" value="NZ_LUUH01000049.1"/>
</dbReference>
<dbReference type="PANTHER" id="PTHR43245">
    <property type="entry name" value="BIFUNCTIONAL POLYMYXIN RESISTANCE PROTEIN ARNA"/>
    <property type="match status" value="1"/>
</dbReference>
<dbReference type="Gene3D" id="3.40.50.720">
    <property type="entry name" value="NAD(P)-binding Rossmann-like Domain"/>
    <property type="match status" value="1"/>
</dbReference>
<dbReference type="Proteomes" id="UP000077763">
    <property type="component" value="Unassembled WGS sequence"/>
</dbReference>
<dbReference type="SUPFAM" id="SSF51735">
    <property type="entry name" value="NAD(P)-binding Rossmann-fold domains"/>
    <property type="match status" value="1"/>
</dbReference>
<proteinExistence type="predicted"/>
<organism evidence="2 3">
    <name type="scientific">Methylomonas methanica</name>
    <dbReference type="NCBI Taxonomy" id="421"/>
    <lineage>
        <taxon>Bacteria</taxon>
        <taxon>Pseudomonadati</taxon>
        <taxon>Pseudomonadota</taxon>
        <taxon>Gammaproteobacteria</taxon>
        <taxon>Methylococcales</taxon>
        <taxon>Methylococcaceae</taxon>
        <taxon>Methylomonas</taxon>
    </lineage>
</organism>
<dbReference type="PANTHER" id="PTHR43245:SF13">
    <property type="entry name" value="UDP-D-APIOSE_UDP-D-XYLOSE SYNTHASE 2"/>
    <property type="match status" value="1"/>
</dbReference>
<dbReference type="EMBL" id="LUUH01000049">
    <property type="protein sequence ID" value="OAI04622.1"/>
    <property type="molecule type" value="Genomic_DNA"/>
</dbReference>
<comment type="caution">
    <text evidence="2">The sequence shown here is derived from an EMBL/GenBank/DDBJ whole genome shotgun (WGS) entry which is preliminary data.</text>
</comment>
<dbReference type="InterPro" id="IPR001509">
    <property type="entry name" value="Epimerase_deHydtase"/>
</dbReference>
<dbReference type="InterPro" id="IPR050177">
    <property type="entry name" value="Lipid_A_modif_metabolic_enz"/>
</dbReference>
<dbReference type="InterPro" id="IPR036291">
    <property type="entry name" value="NAD(P)-bd_dom_sf"/>
</dbReference>
<evidence type="ECO:0000259" key="1">
    <source>
        <dbReference type="Pfam" id="PF01370"/>
    </source>
</evidence>
<dbReference type="Pfam" id="PF01370">
    <property type="entry name" value="Epimerase"/>
    <property type="match status" value="1"/>
</dbReference>
<feature type="domain" description="NAD-dependent epimerase/dehydratase" evidence="1">
    <location>
        <begin position="27"/>
        <end position="241"/>
    </location>
</feature>
<gene>
    <name evidence="2" type="ORF">A1353_12785</name>
</gene>
<accession>A0A177MG75</accession>
<protein>
    <recommendedName>
        <fullName evidence="1">NAD-dependent epimerase/dehydratase domain-containing protein</fullName>
    </recommendedName>
</protein>
<evidence type="ECO:0000313" key="3">
    <source>
        <dbReference type="Proteomes" id="UP000077763"/>
    </source>
</evidence>
<evidence type="ECO:0000313" key="2">
    <source>
        <dbReference type="EMBL" id="OAI04622.1"/>
    </source>
</evidence>
<sequence length="333" mass="37753">MAFNFEKAFGADYRFILDCLFSEQSHIAVTGASGWLGRATLELFSALYGDEFNERVSAYGSRGQQITLADGRTVSVRPLTEITHRHTQHNVYLFHFAFLTKDKVGGYTDGEYIRLNKDIQNVVSQLLKQSQVKAVLLSSSGAVYDYLNDSNRDKSANLYGRLKYEDELCFEEICNKYDIKLLIPRIFNLSGPYINKLSAYALSSIIANVVAEQNVLIRANRPVFRSYIYILDLLLLCIRLMFSESFEEIVRFDTVGDETVEVAELAGRICKLLNATDLKIERPNIIDDETDSYLGNEHPIKDIISGFGFPVTGLDRQILETAEYIRTLNKDNA</sequence>
<dbReference type="AlphaFoldDB" id="A0A177MG75"/>
<name>A0A177MG75_METMH</name>